<dbReference type="GO" id="GO:0009737">
    <property type="term" value="P:response to abscisic acid"/>
    <property type="evidence" value="ECO:0007669"/>
    <property type="project" value="InterPro"/>
</dbReference>
<protein>
    <submittedName>
        <fullName evidence="1">Uncharacterized protein</fullName>
    </submittedName>
</protein>
<accession>A0A2H5QWV0</accession>
<organism evidence="1 2">
    <name type="scientific">Citrus unshiu</name>
    <name type="common">Satsuma mandarin</name>
    <name type="synonym">Citrus nobilis var. unshiu</name>
    <dbReference type="NCBI Taxonomy" id="55188"/>
    <lineage>
        <taxon>Eukaryota</taxon>
        <taxon>Viridiplantae</taxon>
        <taxon>Streptophyta</taxon>
        <taxon>Embryophyta</taxon>
        <taxon>Tracheophyta</taxon>
        <taxon>Spermatophyta</taxon>
        <taxon>Magnoliopsida</taxon>
        <taxon>eudicotyledons</taxon>
        <taxon>Gunneridae</taxon>
        <taxon>Pentapetalae</taxon>
        <taxon>rosids</taxon>
        <taxon>malvids</taxon>
        <taxon>Sapindales</taxon>
        <taxon>Rutaceae</taxon>
        <taxon>Aurantioideae</taxon>
        <taxon>Citrus</taxon>
    </lineage>
</organism>
<gene>
    <name evidence="1" type="ORF">CUMW_269050</name>
</gene>
<dbReference type="GO" id="GO:0030244">
    <property type="term" value="P:cellulose biosynthetic process"/>
    <property type="evidence" value="ECO:0007669"/>
    <property type="project" value="InterPro"/>
</dbReference>
<evidence type="ECO:0000313" key="2">
    <source>
        <dbReference type="Proteomes" id="UP000236630"/>
    </source>
</evidence>
<dbReference type="Proteomes" id="UP000236630">
    <property type="component" value="Unassembled WGS sequence"/>
</dbReference>
<proteinExistence type="predicted"/>
<name>A0A2H5QWV0_CITUN</name>
<dbReference type="InterPro" id="IPR044224">
    <property type="entry name" value="KOBITO1-like"/>
</dbReference>
<dbReference type="EMBL" id="BDQV01001077">
    <property type="protein sequence ID" value="GAY69057.1"/>
    <property type="molecule type" value="Genomic_DNA"/>
</dbReference>
<reference evidence="1 2" key="1">
    <citation type="journal article" date="2017" name="Front. Genet.">
        <title>Draft sequencing of the heterozygous diploid genome of Satsuma (Citrus unshiu Marc.) using a hybrid assembly approach.</title>
        <authorList>
            <person name="Shimizu T."/>
            <person name="Tanizawa Y."/>
            <person name="Mochizuki T."/>
            <person name="Nagasaki H."/>
            <person name="Yoshioka T."/>
            <person name="Toyoda A."/>
            <person name="Fujiyama A."/>
            <person name="Kaminuma E."/>
            <person name="Nakamura Y."/>
        </authorList>
    </citation>
    <scope>NUCLEOTIDE SEQUENCE [LARGE SCALE GENOMIC DNA]</scope>
    <source>
        <strain evidence="2">cv. Miyagawa wase</strain>
    </source>
</reference>
<dbReference type="PANTHER" id="PTHR46701">
    <property type="entry name" value="GLYCOSYLTRANSFERASE-LIKE KOBITO 1"/>
    <property type="match status" value="1"/>
</dbReference>
<evidence type="ECO:0000313" key="1">
    <source>
        <dbReference type="EMBL" id="GAY69057.1"/>
    </source>
</evidence>
<dbReference type="PANTHER" id="PTHR46701:SF6">
    <property type="entry name" value="GLYCOSYLTRANSFERASE FAMILY 92 PROTEIN"/>
    <property type="match status" value="1"/>
</dbReference>
<keyword evidence="2" id="KW-1185">Reference proteome</keyword>
<comment type="caution">
    <text evidence="1">The sequence shown here is derived from an EMBL/GenBank/DDBJ whole genome shotgun (WGS) entry which is preliminary data.</text>
</comment>
<dbReference type="STRING" id="55188.A0A2H5QWV0"/>
<sequence>MDVDSSLLPLPATTTVRSSSSSGGCTDILGRSNTPSFSYFKDWKFNYGADLKAKDHKVIGISNFFLFVEGKATSPAVSKVFESISGVNVIYRTRELEEQQVKRRVALSEMISGSLSLR</sequence>
<dbReference type="AlphaFoldDB" id="A0A2H5QWV0"/>